<dbReference type="SUPFAM" id="SSF103243">
    <property type="entry name" value="KA1-like"/>
    <property type="match status" value="1"/>
</dbReference>
<dbReference type="AlphaFoldDB" id="A0AAQ4RMY5"/>
<feature type="domain" description="UBA" evidence="19">
    <location>
        <begin position="326"/>
        <end position="366"/>
    </location>
</feature>
<evidence type="ECO:0000256" key="5">
    <source>
        <dbReference type="ARBA" id="ARBA00022490"/>
    </source>
</evidence>
<evidence type="ECO:0000256" key="16">
    <source>
        <dbReference type="PROSITE-ProRule" id="PRU10141"/>
    </source>
</evidence>
<dbReference type="InterPro" id="IPR049508">
    <property type="entry name" value="MARK1-4_cat"/>
</dbReference>
<dbReference type="InterPro" id="IPR017441">
    <property type="entry name" value="Protein_kinase_ATP_BS"/>
</dbReference>
<dbReference type="PROSITE" id="PS50032">
    <property type="entry name" value="KA1"/>
    <property type="match status" value="1"/>
</dbReference>
<dbReference type="GeneTree" id="ENSGT00940000159555"/>
<evidence type="ECO:0000259" key="18">
    <source>
        <dbReference type="PROSITE" id="PS50011"/>
    </source>
</evidence>
<evidence type="ECO:0000259" key="20">
    <source>
        <dbReference type="PROSITE" id="PS50032"/>
    </source>
</evidence>
<name>A0AAQ4RMY5_GASAC</name>
<dbReference type="GO" id="GO:0005524">
    <property type="term" value="F:ATP binding"/>
    <property type="evidence" value="ECO:0007669"/>
    <property type="project" value="UniProtKB-UniRule"/>
</dbReference>
<dbReference type="InterPro" id="IPR015940">
    <property type="entry name" value="UBA"/>
</dbReference>
<reference evidence="21 22" key="1">
    <citation type="journal article" date="2021" name="G3 (Bethesda)">
        <title>Improved contiguity of the threespine stickleback genome using long-read sequencing.</title>
        <authorList>
            <person name="Nath S."/>
            <person name="Shaw D.E."/>
            <person name="White M.A."/>
        </authorList>
    </citation>
    <scope>NUCLEOTIDE SEQUENCE [LARGE SCALE GENOMIC DNA]</scope>
    <source>
        <strain evidence="21 22">Lake Benthic</strain>
    </source>
</reference>
<dbReference type="PANTHER" id="PTHR24346:SF28">
    <property type="entry name" value="MAP_MICROTUBULE AFFINITY-REGULATING KINASE 4"/>
    <property type="match status" value="1"/>
</dbReference>
<dbReference type="SMART" id="SM00220">
    <property type="entry name" value="S_TKc"/>
    <property type="match status" value="1"/>
</dbReference>
<feature type="compositionally biased region" description="Polar residues" evidence="17">
    <location>
        <begin position="390"/>
        <end position="399"/>
    </location>
</feature>
<reference evidence="21" key="2">
    <citation type="submission" date="2025-08" db="UniProtKB">
        <authorList>
            <consortium name="Ensembl"/>
        </authorList>
    </citation>
    <scope>IDENTIFICATION</scope>
</reference>
<feature type="compositionally biased region" description="Polar residues" evidence="17">
    <location>
        <begin position="641"/>
        <end position="667"/>
    </location>
</feature>
<dbReference type="FunFam" id="1.10.510.10:FF:001032">
    <property type="entry name" value="KP78b, isoform A"/>
    <property type="match status" value="1"/>
</dbReference>
<dbReference type="CDD" id="cd12197">
    <property type="entry name" value="MARK4_C"/>
    <property type="match status" value="1"/>
</dbReference>
<feature type="compositionally biased region" description="Polar residues" evidence="17">
    <location>
        <begin position="464"/>
        <end position="489"/>
    </location>
</feature>
<comment type="catalytic activity">
    <reaction evidence="11">
        <text>L-threonyl-[protein] + ATP = O-phospho-L-threonyl-[protein] + ADP + H(+)</text>
        <dbReference type="Rhea" id="RHEA:46608"/>
        <dbReference type="Rhea" id="RHEA-COMP:11060"/>
        <dbReference type="Rhea" id="RHEA-COMP:11605"/>
        <dbReference type="ChEBI" id="CHEBI:15378"/>
        <dbReference type="ChEBI" id="CHEBI:30013"/>
        <dbReference type="ChEBI" id="CHEBI:30616"/>
        <dbReference type="ChEBI" id="CHEBI:61977"/>
        <dbReference type="ChEBI" id="CHEBI:456216"/>
        <dbReference type="EC" id="2.7.11.1"/>
    </reaction>
</comment>
<dbReference type="Gene3D" id="1.10.8.10">
    <property type="entry name" value="DNA helicase RuvA subunit, C-terminal domain"/>
    <property type="match status" value="1"/>
</dbReference>
<reference evidence="21" key="3">
    <citation type="submission" date="2025-09" db="UniProtKB">
        <authorList>
            <consortium name="Ensembl"/>
        </authorList>
    </citation>
    <scope>IDENTIFICATION</scope>
</reference>
<dbReference type="Proteomes" id="UP000007635">
    <property type="component" value="Chromosome I"/>
</dbReference>
<sequence length="801" mass="87571">MSVRTALPGSERKPDHHTSLSASRSEKGTGWSSRSLGARCRNSIALCSDEQPHIGNYRLLKTIGKGNFAKVKLARHILTGREVAIKIIDKTQLNPTSLQKLFREVRIMKTLNHPNIVQLFEVIETEKTLYLIMEYASGGEVFDYLVAHGRMKEKEARAKFRQIVSAVHYCHLKNIVHRDLKAENLLLDADANIKIADFGFSNEFTEGSKLDTFCGSPPYAAPELFQGKKYDGPEVDIWSLGVILYTLVSGSLPFDGQNLKELRERVLRGKYRVPFYMSTDCEGILRRFLVLNPAKRCSLDQIMKDKWINIGYDGEDLKPHTEPVEDLNNTSRIDVMVGMGFTRDEIRDSLSNQKYNEVTATYLLLGRKNETDGGESRSASSLSLARVRPSTITNGTSKPTASSSSAATSSSTGHKAQRSASTYHRQRRHSDFCGPAVPGSAQPKRSPSGVGEGAGLKEERLSSRKPSTSTIGSRSIPTPSSPMVSSAHNPNKAEIPDRRKETNVTTNNIPASAMTRRNTYVCTDRSGTDRHSLLQNGKENSSLSHRLPPASPSTHSIAGASAASSSSTPSTRLSRGSTVRSTFHGGQIRDRRPPSHATPASPTLSYDASPLPHARTRTTTNLLSKLTSKLTRRVSLDPSKRQGSNKSMSGCTLPQGTKTVRSQTNLRESADLRSQAASAHSKSQSQIKNSSRHLSGHQKAAEPRTPRCGWDVRVRSPRDPAEVVLALREAAQGCGCQVHLAGPFLLSCTHGAAGARVAFEAEVCQLPSGLGQSSGVRFKRLWGAPLAFRDIATKVSKELEL</sequence>
<dbReference type="PROSITE" id="PS50030">
    <property type="entry name" value="UBA"/>
    <property type="match status" value="1"/>
</dbReference>
<dbReference type="GO" id="GO:0005737">
    <property type="term" value="C:cytoplasm"/>
    <property type="evidence" value="ECO:0007669"/>
    <property type="project" value="UniProtKB-SubCell"/>
</dbReference>
<dbReference type="Pfam" id="PF02149">
    <property type="entry name" value="KA1"/>
    <property type="match status" value="1"/>
</dbReference>
<proteinExistence type="inferred from homology"/>
<evidence type="ECO:0000256" key="14">
    <source>
        <dbReference type="ARBA" id="ARBA00063680"/>
    </source>
</evidence>
<evidence type="ECO:0000256" key="12">
    <source>
        <dbReference type="ARBA" id="ARBA00048679"/>
    </source>
</evidence>
<dbReference type="Gene3D" id="3.30.310.80">
    <property type="entry name" value="Kinase associated domain 1, KA1"/>
    <property type="match status" value="1"/>
</dbReference>
<feature type="compositionally biased region" description="Low complexity" evidence="17">
    <location>
        <begin position="674"/>
        <end position="686"/>
    </location>
</feature>
<dbReference type="InterPro" id="IPR000719">
    <property type="entry name" value="Prot_kinase_dom"/>
</dbReference>
<evidence type="ECO:0000256" key="1">
    <source>
        <dbReference type="ARBA" id="ARBA00004279"/>
    </source>
</evidence>
<comment type="catalytic activity">
    <reaction evidence="12">
        <text>L-seryl-[protein] + ATP = O-phospho-L-seryl-[protein] + ADP + H(+)</text>
        <dbReference type="Rhea" id="RHEA:17989"/>
        <dbReference type="Rhea" id="RHEA-COMP:9863"/>
        <dbReference type="Rhea" id="RHEA-COMP:11604"/>
        <dbReference type="ChEBI" id="CHEBI:15378"/>
        <dbReference type="ChEBI" id="CHEBI:29999"/>
        <dbReference type="ChEBI" id="CHEBI:30616"/>
        <dbReference type="ChEBI" id="CHEBI:83421"/>
        <dbReference type="ChEBI" id="CHEBI:456216"/>
        <dbReference type="EC" id="2.7.11.1"/>
    </reaction>
</comment>
<dbReference type="CDD" id="cd14072">
    <property type="entry name" value="STKc_MARK"/>
    <property type="match status" value="1"/>
</dbReference>
<feature type="compositionally biased region" description="Basic and acidic residues" evidence="17">
    <location>
        <begin position="699"/>
        <end position="713"/>
    </location>
</feature>
<keyword evidence="6" id="KW-0723">Serine/threonine-protein kinase</keyword>
<evidence type="ECO:0000256" key="9">
    <source>
        <dbReference type="ARBA" id="ARBA00022777"/>
    </source>
</evidence>
<dbReference type="PROSITE" id="PS00107">
    <property type="entry name" value="PROTEIN_KINASE_ATP"/>
    <property type="match status" value="1"/>
</dbReference>
<dbReference type="InterPro" id="IPR001772">
    <property type="entry name" value="KA1_dom"/>
</dbReference>
<dbReference type="Pfam" id="PF00069">
    <property type="entry name" value="Pkinase"/>
    <property type="match status" value="1"/>
</dbReference>
<keyword evidence="7" id="KW-0808">Transferase</keyword>
<dbReference type="InterPro" id="IPR008271">
    <property type="entry name" value="Ser/Thr_kinase_AS"/>
</dbReference>
<feature type="compositionally biased region" description="Polar residues" evidence="17">
    <location>
        <begin position="503"/>
        <end position="521"/>
    </location>
</feature>
<dbReference type="PROSITE" id="PS00108">
    <property type="entry name" value="PROTEIN_KINASE_ST"/>
    <property type="match status" value="1"/>
</dbReference>
<evidence type="ECO:0000256" key="15">
    <source>
        <dbReference type="ARBA" id="ARBA00071529"/>
    </source>
</evidence>
<evidence type="ECO:0000256" key="17">
    <source>
        <dbReference type="SAM" id="MobiDB-lite"/>
    </source>
</evidence>
<dbReference type="GO" id="GO:0035556">
    <property type="term" value="P:intracellular signal transduction"/>
    <property type="evidence" value="ECO:0007669"/>
    <property type="project" value="TreeGrafter"/>
</dbReference>
<feature type="compositionally biased region" description="Polar residues" evidence="17">
    <location>
        <begin position="533"/>
        <end position="544"/>
    </location>
</feature>
<evidence type="ECO:0000256" key="8">
    <source>
        <dbReference type="ARBA" id="ARBA00022741"/>
    </source>
</evidence>
<evidence type="ECO:0000313" key="21">
    <source>
        <dbReference type="Ensembl" id="ENSGACP00000064875.1"/>
    </source>
</evidence>
<evidence type="ECO:0000256" key="4">
    <source>
        <dbReference type="ARBA" id="ARBA00012513"/>
    </source>
</evidence>
<protein>
    <recommendedName>
        <fullName evidence="15">MAP/microtubule affinity-regulating kinase 3</fullName>
        <ecNumber evidence="4">2.7.11.1</ecNumber>
    </recommendedName>
</protein>
<evidence type="ECO:0000256" key="7">
    <source>
        <dbReference type="ARBA" id="ARBA00022679"/>
    </source>
</evidence>
<comment type="subcellular location">
    <subcellularLocation>
        <location evidence="1">Cell projection</location>
        <location evidence="1">Dendrite</location>
    </subcellularLocation>
    <subcellularLocation>
        <location evidence="2">Cytoplasm</location>
    </subcellularLocation>
</comment>
<dbReference type="InterPro" id="IPR011009">
    <property type="entry name" value="Kinase-like_dom_sf"/>
</dbReference>
<dbReference type="SUPFAM" id="SSF56112">
    <property type="entry name" value="Protein kinase-like (PK-like)"/>
    <property type="match status" value="1"/>
</dbReference>
<dbReference type="FunFam" id="3.30.200.20:FF:000003">
    <property type="entry name" value="Non-specific serine/threonine protein kinase"/>
    <property type="match status" value="1"/>
</dbReference>
<evidence type="ECO:0000256" key="2">
    <source>
        <dbReference type="ARBA" id="ARBA00004496"/>
    </source>
</evidence>
<dbReference type="GO" id="GO:0050321">
    <property type="term" value="F:tau-protein kinase activity"/>
    <property type="evidence" value="ECO:0007669"/>
    <property type="project" value="TreeGrafter"/>
</dbReference>
<feature type="domain" description="KA1" evidence="20">
    <location>
        <begin position="750"/>
        <end position="801"/>
    </location>
</feature>
<evidence type="ECO:0000256" key="10">
    <source>
        <dbReference type="ARBA" id="ARBA00022840"/>
    </source>
</evidence>
<evidence type="ECO:0000256" key="11">
    <source>
        <dbReference type="ARBA" id="ARBA00047899"/>
    </source>
</evidence>
<evidence type="ECO:0000256" key="3">
    <source>
        <dbReference type="ARBA" id="ARBA00006234"/>
    </source>
</evidence>
<feature type="region of interest" description="Disordered" evidence="17">
    <location>
        <begin position="1"/>
        <end position="35"/>
    </location>
</feature>
<evidence type="ECO:0000313" key="22">
    <source>
        <dbReference type="Proteomes" id="UP000007635"/>
    </source>
</evidence>
<feature type="compositionally biased region" description="Low complexity" evidence="17">
    <location>
        <begin position="376"/>
        <end position="386"/>
    </location>
</feature>
<dbReference type="GO" id="GO:0030425">
    <property type="term" value="C:dendrite"/>
    <property type="evidence" value="ECO:0007669"/>
    <property type="project" value="UniProtKB-SubCell"/>
</dbReference>
<evidence type="ECO:0000256" key="6">
    <source>
        <dbReference type="ARBA" id="ARBA00022527"/>
    </source>
</evidence>
<dbReference type="InterPro" id="IPR028375">
    <property type="entry name" value="KA1/Ssp2_C"/>
</dbReference>
<feature type="compositionally biased region" description="Low complexity" evidence="17">
    <location>
        <begin position="400"/>
        <end position="412"/>
    </location>
</feature>
<evidence type="ECO:0000256" key="13">
    <source>
        <dbReference type="ARBA" id="ARBA00054424"/>
    </source>
</evidence>
<dbReference type="Ensembl" id="ENSGACT00000046999.1">
    <property type="protein sequence ID" value="ENSGACP00000064875.1"/>
    <property type="gene ID" value="ENSGACG00000012485.2"/>
</dbReference>
<keyword evidence="8 16" id="KW-0547">Nucleotide-binding</keyword>
<organism evidence="21 22">
    <name type="scientific">Gasterosteus aculeatus aculeatus</name>
    <name type="common">three-spined stickleback</name>
    <dbReference type="NCBI Taxonomy" id="481459"/>
    <lineage>
        <taxon>Eukaryota</taxon>
        <taxon>Metazoa</taxon>
        <taxon>Chordata</taxon>
        <taxon>Craniata</taxon>
        <taxon>Vertebrata</taxon>
        <taxon>Euteleostomi</taxon>
        <taxon>Actinopterygii</taxon>
        <taxon>Neopterygii</taxon>
        <taxon>Teleostei</taxon>
        <taxon>Neoteleostei</taxon>
        <taxon>Acanthomorphata</taxon>
        <taxon>Eupercaria</taxon>
        <taxon>Perciformes</taxon>
        <taxon>Cottioidei</taxon>
        <taxon>Gasterosteales</taxon>
        <taxon>Gasterosteidae</taxon>
        <taxon>Gasterosteus</taxon>
    </lineage>
</organism>
<feature type="region of interest" description="Disordered" evidence="17">
    <location>
        <begin position="369"/>
        <end position="713"/>
    </location>
</feature>
<comment type="subunit">
    <text evidence="14">Interacts with MAPT/TAU. Interacts with DLG5 (via coiled-coil domain). Interacts with STK3/MST2 and STK4/MST1 in the presence of DLG5. Interacts with YWHAB, YWHAG, YWHAQ and YWHAZ. Interacts with PKP2 (via N-terminus). Interacts with CDC25C. Interacts with KSR1.</text>
</comment>
<dbReference type="EC" id="2.7.11.1" evidence="4"/>
<comment type="similarity">
    <text evidence="3">Belongs to the protein kinase superfamily. CAMK Ser/Thr protein kinase family. SNF1 subfamily.</text>
</comment>
<dbReference type="Pfam" id="PF00627">
    <property type="entry name" value="UBA"/>
    <property type="match status" value="1"/>
</dbReference>
<keyword evidence="22" id="KW-1185">Reference proteome</keyword>
<dbReference type="PROSITE" id="PS50011">
    <property type="entry name" value="PROTEIN_KINASE_DOM"/>
    <property type="match status" value="1"/>
</dbReference>
<evidence type="ECO:0000259" key="19">
    <source>
        <dbReference type="PROSITE" id="PS50030"/>
    </source>
</evidence>
<dbReference type="GO" id="GO:0000226">
    <property type="term" value="P:microtubule cytoskeleton organization"/>
    <property type="evidence" value="ECO:0007669"/>
    <property type="project" value="TreeGrafter"/>
</dbReference>
<keyword evidence="9" id="KW-0418">Kinase</keyword>
<feature type="binding site" evidence="16">
    <location>
        <position position="86"/>
    </location>
    <ligand>
        <name>ATP</name>
        <dbReference type="ChEBI" id="CHEBI:30616"/>
    </ligand>
</feature>
<dbReference type="PANTHER" id="PTHR24346">
    <property type="entry name" value="MAP/MICROTUBULE AFFINITY-REGULATING KINASE"/>
    <property type="match status" value="1"/>
</dbReference>
<accession>A0AAQ4RMY5</accession>
<feature type="compositionally biased region" description="Low complexity" evidence="17">
    <location>
        <begin position="617"/>
        <end position="629"/>
    </location>
</feature>
<dbReference type="FunFam" id="1.10.8.10:FF:000005">
    <property type="entry name" value="Non-specific serine/threonine protein kinase"/>
    <property type="match status" value="1"/>
</dbReference>
<keyword evidence="5" id="KW-0963">Cytoplasm</keyword>
<feature type="compositionally biased region" description="Low complexity" evidence="17">
    <location>
        <begin position="553"/>
        <end position="578"/>
    </location>
</feature>
<dbReference type="SMART" id="SM00165">
    <property type="entry name" value="UBA"/>
    <property type="match status" value="1"/>
</dbReference>
<dbReference type="Gene3D" id="1.10.510.10">
    <property type="entry name" value="Transferase(Phosphotransferase) domain 1"/>
    <property type="match status" value="1"/>
</dbReference>
<dbReference type="Gene3D" id="3.30.200.20">
    <property type="entry name" value="Phosphorylase Kinase, domain 1"/>
    <property type="match status" value="1"/>
</dbReference>
<feature type="domain" description="Protein kinase" evidence="18">
    <location>
        <begin position="57"/>
        <end position="308"/>
    </location>
</feature>
<keyword evidence="10 16" id="KW-0067">ATP-binding</keyword>
<comment type="function">
    <text evidence="13">Serine/threonine-protein kinase. Involved in the specific phosphorylation of microtubule-associated proteins for MAP2 and MAP4. Phosphorylates the microtubule-associated protein MAPT/TAU. Phosphorylates CDC25C on 'Ser-216'. Regulates localization and activity of some histone deacetylases by mediating phosphorylation of HDAC7, promoting subsequent interaction between HDAC7 and 14-3-3 and export from the nucleus. Regulates localization and activity of MITF by mediating its phosphorylation, promoting subsequent interaction between MITF and 14-3-3 and retention in the cytosol. Negatively regulates the Hippo signaling pathway and antagonizes the phosphorylation of LATS1. Cooperates with DLG5 to inhibit the kinase activity of STK3/MST2 toward LATS1. Phosphorylates PKP2 and KSR1.</text>
</comment>
<dbReference type="FunFam" id="3.30.310.80:FF:000011">
    <property type="entry name" value="Non-specific serine/threonine protein kinase"/>
    <property type="match status" value="1"/>
</dbReference>